<dbReference type="EMBL" id="CAJOAZ010013793">
    <property type="protein sequence ID" value="CAF4271800.1"/>
    <property type="molecule type" value="Genomic_DNA"/>
</dbReference>
<organism evidence="5 6">
    <name type="scientific">Adineta steineri</name>
    <dbReference type="NCBI Taxonomy" id="433720"/>
    <lineage>
        <taxon>Eukaryota</taxon>
        <taxon>Metazoa</taxon>
        <taxon>Spiralia</taxon>
        <taxon>Gnathifera</taxon>
        <taxon>Rotifera</taxon>
        <taxon>Eurotatoria</taxon>
        <taxon>Bdelloidea</taxon>
        <taxon>Adinetida</taxon>
        <taxon>Adinetidae</taxon>
        <taxon>Adineta</taxon>
    </lineage>
</organism>
<evidence type="ECO:0000256" key="1">
    <source>
        <dbReference type="ARBA" id="ARBA00022729"/>
    </source>
</evidence>
<evidence type="ECO:0000256" key="3">
    <source>
        <dbReference type="ARBA" id="ARBA00023180"/>
    </source>
</evidence>
<keyword evidence="3" id="KW-0325">Glycoprotein</keyword>
<dbReference type="Gene3D" id="2.120.10.30">
    <property type="entry name" value="TolB, C-terminal domain"/>
    <property type="match status" value="1"/>
</dbReference>
<accession>A0A820G2C5</accession>
<dbReference type="AlphaFoldDB" id="A0A820G2C5"/>
<dbReference type="PROSITE" id="PS51125">
    <property type="entry name" value="NHL"/>
    <property type="match status" value="1"/>
</dbReference>
<proteinExistence type="predicted"/>
<dbReference type="GO" id="GO:0005576">
    <property type="term" value="C:extracellular region"/>
    <property type="evidence" value="ECO:0007669"/>
    <property type="project" value="TreeGrafter"/>
</dbReference>
<gene>
    <name evidence="5" type="ORF">OXD698_LOCUS44553</name>
</gene>
<name>A0A820G2C5_9BILA</name>
<dbReference type="PANTHER" id="PTHR10680:SF28">
    <property type="entry name" value="SMP-30_GLUCONOLACTONASE_LRE-LIKE REGION DOMAIN-CONTAINING PROTEIN"/>
    <property type="match status" value="1"/>
</dbReference>
<evidence type="ECO:0000256" key="2">
    <source>
        <dbReference type="ARBA" id="ARBA00022737"/>
    </source>
</evidence>
<keyword evidence="2" id="KW-0677">Repeat</keyword>
<comment type="caution">
    <text evidence="5">The sequence shown here is derived from an EMBL/GenBank/DDBJ whole genome shotgun (WGS) entry which is preliminary data.</text>
</comment>
<dbReference type="PANTHER" id="PTHR10680">
    <property type="entry name" value="PEPTIDYL-GLYCINE ALPHA-AMIDATING MONOOXYGENASE"/>
    <property type="match status" value="1"/>
</dbReference>
<keyword evidence="1" id="KW-0732">Signal</keyword>
<dbReference type="InterPro" id="IPR001258">
    <property type="entry name" value="NHL_repeat"/>
</dbReference>
<feature type="repeat" description="NHL" evidence="4">
    <location>
        <begin position="105"/>
        <end position="144"/>
    </location>
</feature>
<evidence type="ECO:0000313" key="6">
    <source>
        <dbReference type="Proteomes" id="UP000663844"/>
    </source>
</evidence>
<evidence type="ECO:0000256" key="4">
    <source>
        <dbReference type="PROSITE-ProRule" id="PRU00504"/>
    </source>
</evidence>
<dbReference type="SUPFAM" id="SSF101898">
    <property type="entry name" value="NHL repeat"/>
    <property type="match status" value="1"/>
</dbReference>
<evidence type="ECO:0008006" key="7">
    <source>
        <dbReference type="Google" id="ProtNLM"/>
    </source>
</evidence>
<protein>
    <recommendedName>
        <fullName evidence="7">NHL repeat containing protein-like protein</fullName>
    </recommendedName>
</protein>
<dbReference type="InterPro" id="IPR011042">
    <property type="entry name" value="6-blade_b-propeller_TolB-like"/>
</dbReference>
<dbReference type="Proteomes" id="UP000663844">
    <property type="component" value="Unassembled WGS sequence"/>
</dbReference>
<evidence type="ECO:0000313" key="5">
    <source>
        <dbReference type="EMBL" id="CAF4271800.1"/>
    </source>
</evidence>
<feature type="non-terminal residue" evidence="5">
    <location>
        <position position="1"/>
    </location>
</feature>
<dbReference type="Pfam" id="PF01436">
    <property type="entry name" value="NHL"/>
    <property type="match status" value="1"/>
</dbReference>
<reference evidence="5" key="1">
    <citation type="submission" date="2021-02" db="EMBL/GenBank/DDBJ databases">
        <authorList>
            <person name="Nowell W R."/>
        </authorList>
    </citation>
    <scope>NUCLEOTIDE SEQUENCE</scope>
</reference>
<sequence length="255" mass="27273">QIQVWLSGSSIPTRNITSGVTSPYSIFATITGDIYVDNGYTNNRVDKWVSNRNISISVMQVQGACYDLFIDINNNLYCSMYSQSQVAIQSLNGNSSLWIVAAGTGCSGSTSNTLDNPRGIFVDTNLNLYVADCGNNRVQLFLSGQVTATTVAGSTANGTISLSCPSDVALDGDGYLFIVDSNNNRIIGSGPNGFRCIIACTSTSGSASNQLSNPSTFSFDSCGNIYVTDQSNNRVQQFTLQINNCSKLFVNNETL</sequence>
<dbReference type="CDD" id="cd05819">
    <property type="entry name" value="NHL"/>
    <property type="match status" value="1"/>
</dbReference>